<feature type="transmembrane region" description="Helical" evidence="1">
    <location>
        <begin position="147"/>
        <end position="171"/>
    </location>
</feature>
<feature type="transmembrane region" description="Helical" evidence="1">
    <location>
        <begin position="178"/>
        <end position="199"/>
    </location>
</feature>
<evidence type="ECO:0008006" key="4">
    <source>
        <dbReference type="Google" id="ProtNLM"/>
    </source>
</evidence>
<organism evidence="2 3">
    <name type="scientific">Nocardioides panacisoli</name>
    <dbReference type="NCBI Taxonomy" id="627624"/>
    <lineage>
        <taxon>Bacteria</taxon>
        <taxon>Bacillati</taxon>
        <taxon>Actinomycetota</taxon>
        <taxon>Actinomycetes</taxon>
        <taxon>Propionibacteriales</taxon>
        <taxon>Nocardioidaceae</taxon>
        <taxon>Nocardioides</taxon>
    </lineage>
</organism>
<gene>
    <name evidence="2" type="ORF">GCM10022242_18120</name>
</gene>
<dbReference type="EMBL" id="BAABAH010000005">
    <property type="protein sequence ID" value="GAA3816454.1"/>
    <property type="molecule type" value="Genomic_DNA"/>
</dbReference>
<keyword evidence="1" id="KW-0472">Membrane</keyword>
<feature type="transmembrane region" description="Helical" evidence="1">
    <location>
        <begin position="102"/>
        <end position="121"/>
    </location>
</feature>
<sequence>MSTTIDSPARATGGAIDATRLSTRFGVAYAVCQLLTLVGFSIFVLPHAGSPSDSALERGHRVDDASEIYRVANYLFVVSGALLVGFLGAVSTRLRRIDASGTLAAVALAAGTLLGVIWPLAGVLHDVALDAAADGADLRLLGAWDAVAPYSLAFSALPRLFFVGAIVLGLRAAGTSPWLVRTGCVLLVLSAIGSATLVAGALFPLLALGTLGYELWVGAVAWHWLRGGRGEG</sequence>
<accession>A0ABP7IEK7</accession>
<dbReference type="RefSeq" id="WP_344774531.1">
    <property type="nucleotide sequence ID" value="NZ_BAABAH010000005.1"/>
</dbReference>
<dbReference type="Proteomes" id="UP001501821">
    <property type="component" value="Unassembled WGS sequence"/>
</dbReference>
<feature type="transmembrane region" description="Helical" evidence="1">
    <location>
        <begin position="68"/>
        <end position="90"/>
    </location>
</feature>
<feature type="transmembrane region" description="Helical" evidence="1">
    <location>
        <begin position="205"/>
        <end position="225"/>
    </location>
</feature>
<reference evidence="3" key="1">
    <citation type="journal article" date="2019" name="Int. J. Syst. Evol. Microbiol.">
        <title>The Global Catalogue of Microorganisms (GCM) 10K type strain sequencing project: providing services to taxonomists for standard genome sequencing and annotation.</title>
        <authorList>
            <consortium name="The Broad Institute Genomics Platform"/>
            <consortium name="The Broad Institute Genome Sequencing Center for Infectious Disease"/>
            <person name="Wu L."/>
            <person name="Ma J."/>
        </authorList>
    </citation>
    <scope>NUCLEOTIDE SEQUENCE [LARGE SCALE GENOMIC DNA]</scope>
    <source>
        <strain evidence="3">JCM 16953</strain>
    </source>
</reference>
<keyword evidence="3" id="KW-1185">Reference proteome</keyword>
<comment type="caution">
    <text evidence="2">The sequence shown here is derived from an EMBL/GenBank/DDBJ whole genome shotgun (WGS) entry which is preliminary data.</text>
</comment>
<keyword evidence="1" id="KW-1133">Transmembrane helix</keyword>
<name>A0ABP7IEK7_9ACTN</name>
<protein>
    <recommendedName>
        <fullName evidence="4">DUF4386 domain-containing protein</fullName>
    </recommendedName>
</protein>
<proteinExistence type="predicted"/>
<keyword evidence="1" id="KW-0812">Transmembrane</keyword>
<evidence type="ECO:0000256" key="1">
    <source>
        <dbReference type="SAM" id="Phobius"/>
    </source>
</evidence>
<evidence type="ECO:0000313" key="2">
    <source>
        <dbReference type="EMBL" id="GAA3816454.1"/>
    </source>
</evidence>
<evidence type="ECO:0000313" key="3">
    <source>
        <dbReference type="Proteomes" id="UP001501821"/>
    </source>
</evidence>
<feature type="transmembrane region" description="Helical" evidence="1">
    <location>
        <begin position="27"/>
        <end position="48"/>
    </location>
</feature>